<organism evidence="5">
    <name type="scientific">marine sediment metagenome</name>
    <dbReference type="NCBI Taxonomy" id="412755"/>
    <lineage>
        <taxon>unclassified sequences</taxon>
        <taxon>metagenomes</taxon>
        <taxon>ecological metagenomes</taxon>
    </lineage>
</organism>
<dbReference type="EMBL" id="BART01006476">
    <property type="protein sequence ID" value="GAG64276.1"/>
    <property type="molecule type" value="Genomic_DNA"/>
</dbReference>
<dbReference type="GO" id="GO:0003689">
    <property type="term" value="F:DNA clamp loader activity"/>
    <property type="evidence" value="ECO:0007669"/>
    <property type="project" value="TreeGrafter"/>
</dbReference>
<dbReference type="SMART" id="SM00382">
    <property type="entry name" value="AAA"/>
    <property type="match status" value="1"/>
</dbReference>
<evidence type="ECO:0000259" key="4">
    <source>
        <dbReference type="SMART" id="SM00382"/>
    </source>
</evidence>
<dbReference type="GO" id="GO:0006261">
    <property type="term" value="P:DNA-templated DNA replication"/>
    <property type="evidence" value="ECO:0007669"/>
    <property type="project" value="TreeGrafter"/>
</dbReference>
<keyword evidence="2" id="KW-0547">Nucleotide-binding</keyword>
<evidence type="ECO:0000256" key="2">
    <source>
        <dbReference type="ARBA" id="ARBA00022741"/>
    </source>
</evidence>
<dbReference type="PANTHER" id="PTHR11669:SF20">
    <property type="entry name" value="REPLICATION FACTOR C SUBUNIT 4"/>
    <property type="match status" value="1"/>
</dbReference>
<proteinExistence type="predicted"/>
<dbReference type="InterPro" id="IPR003593">
    <property type="entry name" value="AAA+_ATPase"/>
</dbReference>
<dbReference type="GO" id="GO:0005663">
    <property type="term" value="C:DNA replication factor C complex"/>
    <property type="evidence" value="ECO:0007669"/>
    <property type="project" value="TreeGrafter"/>
</dbReference>
<dbReference type="Gene3D" id="3.40.50.300">
    <property type="entry name" value="P-loop containing nucleotide triphosphate hydrolases"/>
    <property type="match status" value="1"/>
</dbReference>
<gene>
    <name evidence="5" type="ORF">S01H4_14777</name>
</gene>
<reference evidence="5" key="1">
    <citation type="journal article" date="2014" name="Front. Microbiol.">
        <title>High frequency of phylogenetically diverse reductive dehalogenase-homologous genes in deep subseafloor sedimentary metagenomes.</title>
        <authorList>
            <person name="Kawai M."/>
            <person name="Futagami T."/>
            <person name="Toyoda A."/>
            <person name="Takaki Y."/>
            <person name="Nishi S."/>
            <person name="Hori S."/>
            <person name="Arai W."/>
            <person name="Tsubouchi T."/>
            <person name="Morono Y."/>
            <person name="Uchiyama I."/>
            <person name="Ito T."/>
            <person name="Fujiyama A."/>
            <person name="Inagaki F."/>
            <person name="Takami H."/>
        </authorList>
    </citation>
    <scope>NUCLEOTIDE SEQUENCE</scope>
    <source>
        <strain evidence="5">Expedition CK06-06</strain>
    </source>
</reference>
<feature type="domain" description="AAA+ ATPase" evidence="4">
    <location>
        <begin position="41"/>
        <end position="162"/>
    </location>
</feature>
<dbReference type="AlphaFoldDB" id="X1AWW2"/>
<evidence type="ECO:0000256" key="3">
    <source>
        <dbReference type="ARBA" id="ARBA00022840"/>
    </source>
</evidence>
<comment type="caution">
    <text evidence="5">The sequence shown here is derived from an EMBL/GenBank/DDBJ whole genome shotgun (WGS) entry which is preliminary data.</text>
</comment>
<sequence length="167" mass="18870">MTELTPLHNAIFTEKFRPQVFDEVIIDKKTLITNYLKTPNTIPSFLFTSARPGTGKTTTAKIIAKTLKCDILSLNASDERGIEMIREKIKTFAESMSSLDGMKRCVFCDEADRLTSIAQDALKNIIETYSDNCFFIFTCNDISKITEPIRSRCVLVNFDKPGKVEIL</sequence>
<dbReference type="InterPro" id="IPR050238">
    <property type="entry name" value="DNA_Rep/Repair_Clamp_Loader"/>
</dbReference>
<name>X1AWW2_9ZZZZ</name>
<feature type="non-terminal residue" evidence="5">
    <location>
        <position position="167"/>
    </location>
</feature>
<dbReference type="GO" id="GO:0016887">
    <property type="term" value="F:ATP hydrolysis activity"/>
    <property type="evidence" value="ECO:0007669"/>
    <property type="project" value="InterPro"/>
</dbReference>
<accession>X1AWW2</accession>
<evidence type="ECO:0000256" key="1">
    <source>
        <dbReference type="ARBA" id="ARBA00022705"/>
    </source>
</evidence>
<dbReference type="SUPFAM" id="SSF52540">
    <property type="entry name" value="P-loop containing nucleoside triphosphate hydrolases"/>
    <property type="match status" value="1"/>
</dbReference>
<protein>
    <recommendedName>
        <fullName evidence="4">AAA+ ATPase domain-containing protein</fullName>
    </recommendedName>
</protein>
<keyword evidence="3" id="KW-0067">ATP-binding</keyword>
<dbReference type="InterPro" id="IPR027417">
    <property type="entry name" value="P-loop_NTPase"/>
</dbReference>
<dbReference type="Pfam" id="PF00004">
    <property type="entry name" value="AAA"/>
    <property type="match status" value="1"/>
</dbReference>
<dbReference type="GO" id="GO:0005524">
    <property type="term" value="F:ATP binding"/>
    <property type="evidence" value="ECO:0007669"/>
    <property type="project" value="UniProtKB-KW"/>
</dbReference>
<keyword evidence="1" id="KW-0235">DNA replication</keyword>
<dbReference type="InterPro" id="IPR003959">
    <property type="entry name" value="ATPase_AAA_core"/>
</dbReference>
<dbReference type="GO" id="GO:0006281">
    <property type="term" value="P:DNA repair"/>
    <property type="evidence" value="ECO:0007669"/>
    <property type="project" value="TreeGrafter"/>
</dbReference>
<evidence type="ECO:0000313" key="5">
    <source>
        <dbReference type="EMBL" id="GAG64276.1"/>
    </source>
</evidence>
<dbReference type="CDD" id="cd00009">
    <property type="entry name" value="AAA"/>
    <property type="match status" value="1"/>
</dbReference>
<dbReference type="PANTHER" id="PTHR11669">
    <property type="entry name" value="REPLICATION FACTOR C / DNA POLYMERASE III GAMMA-TAU SUBUNIT"/>
    <property type="match status" value="1"/>
</dbReference>